<sequence>MAVADLTVSAGNDGPWVAGGTGSYTLSVSADLAHERSDKLVTLTHTLPMGLTPTAAEGDDWSCAISGHRVVCLSSRTVAPGESYPPVTVAVRVGRHVTGSVESITGLSVAGSEANTSNNTAASVVHIGPATS</sequence>
<gene>
    <name evidence="1" type="ORF">CLV68_3217</name>
</gene>
<reference evidence="1 2" key="1">
    <citation type="submission" date="2018-10" db="EMBL/GenBank/DDBJ databases">
        <title>Genomic Encyclopedia of Archaeal and Bacterial Type Strains, Phase II (KMG-II): from individual species to whole genera.</title>
        <authorList>
            <person name="Goeker M."/>
        </authorList>
    </citation>
    <scope>NUCLEOTIDE SEQUENCE [LARGE SCALE GENOMIC DNA]</scope>
    <source>
        <strain evidence="1 2">DSM 45657</strain>
    </source>
</reference>
<evidence type="ECO:0008006" key="3">
    <source>
        <dbReference type="Google" id="ProtNLM"/>
    </source>
</evidence>
<name>A0A421B2V7_9PSEU</name>
<keyword evidence="2" id="KW-1185">Reference proteome</keyword>
<dbReference type="OrthoDB" id="3169091at2"/>
<proteinExistence type="predicted"/>
<dbReference type="EMBL" id="RCDD01000002">
    <property type="protein sequence ID" value="RLK58742.1"/>
    <property type="molecule type" value="Genomic_DNA"/>
</dbReference>
<protein>
    <recommendedName>
        <fullName evidence="3">DUF11 domain-containing protein</fullName>
    </recommendedName>
</protein>
<dbReference type="RefSeq" id="WP_121391514.1">
    <property type="nucleotide sequence ID" value="NZ_RCDD01000002.1"/>
</dbReference>
<dbReference type="Proteomes" id="UP000282454">
    <property type="component" value="Unassembled WGS sequence"/>
</dbReference>
<evidence type="ECO:0000313" key="2">
    <source>
        <dbReference type="Proteomes" id="UP000282454"/>
    </source>
</evidence>
<dbReference type="AlphaFoldDB" id="A0A421B2V7"/>
<accession>A0A421B2V7</accession>
<organism evidence="1 2">
    <name type="scientific">Actinokineospora cianjurensis</name>
    <dbReference type="NCBI Taxonomy" id="585224"/>
    <lineage>
        <taxon>Bacteria</taxon>
        <taxon>Bacillati</taxon>
        <taxon>Actinomycetota</taxon>
        <taxon>Actinomycetes</taxon>
        <taxon>Pseudonocardiales</taxon>
        <taxon>Pseudonocardiaceae</taxon>
        <taxon>Actinokineospora</taxon>
    </lineage>
</organism>
<comment type="caution">
    <text evidence="1">The sequence shown here is derived from an EMBL/GenBank/DDBJ whole genome shotgun (WGS) entry which is preliminary data.</text>
</comment>
<evidence type="ECO:0000313" key="1">
    <source>
        <dbReference type="EMBL" id="RLK58742.1"/>
    </source>
</evidence>